<accession>A0A061I0H9</accession>
<dbReference type="Proteomes" id="UP000030759">
    <property type="component" value="Unassembled WGS sequence"/>
</dbReference>
<reference evidence="2" key="1">
    <citation type="journal article" date="2013" name="Nat. Biotechnol.">
        <title>Chinese hamster genome sequenced from sorted chromosomes.</title>
        <authorList>
            <person name="Brinkrolf K."/>
            <person name="Rupp O."/>
            <person name="Laux H."/>
            <person name="Kollin F."/>
            <person name="Ernst W."/>
            <person name="Linke B."/>
            <person name="Kofler R."/>
            <person name="Romand S."/>
            <person name="Hesse F."/>
            <person name="Budach W.E."/>
            <person name="Galosy S."/>
            <person name="Muller D."/>
            <person name="Noll T."/>
            <person name="Wienberg J."/>
            <person name="Jostock T."/>
            <person name="Leonard M."/>
            <person name="Grillari J."/>
            <person name="Tauch A."/>
            <person name="Goesmann A."/>
            <person name="Helk B."/>
            <person name="Mott J.E."/>
            <person name="Puhler A."/>
            <person name="Borth N."/>
        </authorList>
    </citation>
    <scope>NUCLEOTIDE SEQUENCE [LARGE SCALE GENOMIC DNA]</scope>
    <source>
        <strain evidence="2">17A/GY</strain>
    </source>
</reference>
<evidence type="ECO:0000313" key="2">
    <source>
        <dbReference type="Proteomes" id="UP000030759"/>
    </source>
</evidence>
<evidence type="ECO:0000313" key="1">
    <source>
        <dbReference type="EMBL" id="ERE65329.1"/>
    </source>
</evidence>
<dbReference type="AlphaFoldDB" id="A0A061I0H9"/>
<gene>
    <name evidence="1" type="ORF">H671_xg20325</name>
</gene>
<organism evidence="1 2">
    <name type="scientific">Cricetulus griseus</name>
    <name type="common">Chinese hamster</name>
    <name type="synonym">Cricetulus barabensis griseus</name>
    <dbReference type="NCBI Taxonomy" id="10029"/>
    <lineage>
        <taxon>Eukaryota</taxon>
        <taxon>Metazoa</taxon>
        <taxon>Chordata</taxon>
        <taxon>Craniata</taxon>
        <taxon>Vertebrata</taxon>
        <taxon>Euteleostomi</taxon>
        <taxon>Mammalia</taxon>
        <taxon>Eutheria</taxon>
        <taxon>Euarchontoglires</taxon>
        <taxon>Glires</taxon>
        <taxon>Rodentia</taxon>
        <taxon>Myomorpha</taxon>
        <taxon>Muroidea</taxon>
        <taxon>Cricetidae</taxon>
        <taxon>Cricetinae</taxon>
        <taxon>Cricetulus</taxon>
    </lineage>
</organism>
<name>A0A061I0H9_CRIGR</name>
<protein>
    <submittedName>
        <fullName evidence="1">Uncharacterized protein</fullName>
    </submittedName>
</protein>
<dbReference type="EMBL" id="KE684824">
    <property type="protein sequence ID" value="ERE65329.1"/>
    <property type="molecule type" value="Genomic_DNA"/>
</dbReference>
<sequence>MSTGVGPRAQQQCQGQAGEGHLGCFQVLAITNNAAMNMTEEISLLYECASFGYMPKSGIAGSCGRLILIF</sequence>
<proteinExistence type="predicted"/>